<keyword evidence="6" id="KW-1185">Reference proteome</keyword>
<dbReference type="Proteomes" id="UP000009096">
    <property type="component" value="Chromosome 8"/>
</dbReference>
<dbReference type="RefSeq" id="XP_018761711.1">
    <property type="nucleotide sequence ID" value="XM_018906784.1"/>
</dbReference>
<evidence type="ECO:0008006" key="7">
    <source>
        <dbReference type="Google" id="ProtNLM"/>
    </source>
</evidence>
<dbReference type="EMBL" id="DS022264">
    <property type="protein sequence ID" value="EWG55520.1"/>
    <property type="molecule type" value="Genomic_DNA"/>
</dbReference>
<evidence type="ECO:0000313" key="5">
    <source>
        <dbReference type="EMBL" id="EWG55520.1"/>
    </source>
</evidence>
<dbReference type="PANTHER" id="PTHR24305:SF168">
    <property type="entry name" value="P450, PUTATIVE (EUROFUNG)-RELATED"/>
    <property type="match status" value="1"/>
</dbReference>
<gene>
    <name evidence="5" type="ORF">FVEG_17538</name>
</gene>
<keyword evidence="3 4" id="KW-0408">Iron</keyword>
<dbReference type="SUPFAM" id="SSF48264">
    <property type="entry name" value="Cytochrome P450"/>
    <property type="match status" value="1"/>
</dbReference>
<dbReference type="GO" id="GO:0016705">
    <property type="term" value="F:oxidoreductase activity, acting on paired donors, with incorporation or reduction of molecular oxygen"/>
    <property type="evidence" value="ECO:0007669"/>
    <property type="project" value="InterPro"/>
</dbReference>
<comment type="cofactor">
    <cofactor evidence="4">
        <name>heme</name>
        <dbReference type="ChEBI" id="CHEBI:30413"/>
    </cofactor>
</comment>
<evidence type="ECO:0000256" key="4">
    <source>
        <dbReference type="PIRSR" id="PIRSR602401-1"/>
    </source>
</evidence>
<dbReference type="InterPro" id="IPR036396">
    <property type="entry name" value="Cyt_P450_sf"/>
</dbReference>
<evidence type="ECO:0000256" key="2">
    <source>
        <dbReference type="ARBA" id="ARBA00022723"/>
    </source>
</evidence>
<protein>
    <recommendedName>
        <fullName evidence="7">Cytochrome P450 oxidoreductase</fullName>
    </recommendedName>
</protein>
<dbReference type="PRINTS" id="PR00463">
    <property type="entry name" value="EP450I"/>
</dbReference>
<reference evidence="5 6" key="1">
    <citation type="journal article" date="2010" name="Nature">
        <title>Comparative genomics reveals mobile pathogenicity chromosomes in Fusarium.</title>
        <authorList>
            <person name="Ma L.J."/>
            <person name="van der Does H.C."/>
            <person name="Borkovich K.A."/>
            <person name="Coleman J.J."/>
            <person name="Daboussi M.J."/>
            <person name="Di Pietro A."/>
            <person name="Dufresne M."/>
            <person name="Freitag M."/>
            <person name="Grabherr M."/>
            <person name="Henrissat B."/>
            <person name="Houterman P.M."/>
            <person name="Kang S."/>
            <person name="Shim W.B."/>
            <person name="Woloshuk C."/>
            <person name="Xie X."/>
            <person name="Xu J.R."/>
            <person name="Antoniw J."/>
            <person name="Baker S.E."/>
            <person name="Bluhm B.H."/>
            <person name="Breakspear A."/>
            <person name="Brown D.W."/>
            <person name="Butchko R.A."/>
            <person name="Chapman S."/>
            <person name="Coulson R."/>
            <person name="Coutinho P.M."/>
            <person name="Danchin E.G."/>
            <person name="Diener A."/>
            <person name="Gale L.R."/>
            <person name="Gardiner D.M."/>
            <person name="Goff S."/>
            <person name="Hammond-Kosack K.E."/>
            <person name="Hilburn K."/>
            <person name="Hua-Van A."/>
            <person name="Jonkers W."/>
            <person name="Kazan K."/>
            <person name="Kodira C.D."/>
            <person name="Koehrsen M."/>
            <person name="Kumar L."/>
            <person name="Lee Y.H."/>
            <person name="Li L."/>
            <person name="Manners J.M."/>
            <person name="Miranda-Saavedra D."/>
            <person name="Mukherjee M."/>
            <person name="Park G."/>
            <person name="Park J."/>
            <person name="Park S.Y."/>
            <person name="Proctor R.H."/>
            <person name="Regev A."/>
            <person name="Ruiz-Roldan M.C."/>
            <person name="Sain D."/>
            <person name="Sakthikumar S."/>
            <person name="Sykes S."/>
            <person name="Schwartz D.C."/>
            <person name="Turgeon B.G."/>
            <person name="Wapinski I."/>
            <person name="Yoder O."/>
            <person name="Young S."/>
            <person name="Zeng Q."/>
            <person name="Zhou S."/>
            <person name="Galagan J."/>
            <person name="Cuomo C.A."/>
            <person name="Kistler H.C."/>
            <person name="Rep M."/>
        </authorList>
    </citation>
    <scope>NUCLEOTIDE SEQUENCE [LARGE SCALE GENOMIC DNA]</scope>
    <source>
        <strain evidence="6">M3125 / FGSC 7600</strain>
    </source>
</reference>
<keyword evidence="1 4" id="KW-0349">Heme</keyword>
<dbReference type="GeneID" id="30074414"/>
<evidence type="ECO:0000256" key="3">
    <source>
        <dbReference type="ARBA" id="ARBA00023004"/>
    </source>
</evidence>
<dbReference type="VEuPathDB" id="FungiDB:FVEG_17538"/>
<sequence length="131" mass="15167">MSKEVPQGGDTFKGQYLPEGTKIGYCAWGIFRRTDIWGEDSDEFRPERWLHSSVDSLRLMEGTLELVFGYGRWQCLGKNIALMELNKVFVELIRRFDLAVVDPIKPWLSINVGVFLQSEYWIKGYERASLA</sequence>
<feature type="binding site" description="axial binding residue" evidence="4">
    <location>
        <position position="75"/>
    </location>
    <ligand>
        <name>heme</name>
        <dbReference type="ChEBI" id="CHEBI:30413"/>
    </ligand>
    <ligandPart>
        <name>Fe</name>
        <dbReference type="ChEBI" id="CHEBI:18248"/>
    </ligandPart>
</feature>
<evidence type="ECO:0000313" key="6">
    <source>
        <dbReference type="Proteomes" id="UP000009096"/>
    </source>
</evidence>
<evidence type="ECO:0000256" key="1">
    <source>
        <dbReference type="ARBA" id="ARBA00022617"/>
    </source>
</evidence>
<dbReference type="InterPro" id="IPR002401">
    <property type="entry name" value="Cyt_P450_E_grp-I"/>
</dbReference>
<dbReference type="OrthoDB" id="1470350at2759"/>
<dbReference type="PANTHER" id="PTHR24305">
    <property type="entry name" value="CYTOCHROME P450"/>
    <property type="match status" value="1"/>
</dbReference>
<dbReference type="InterPro" id="IPR050121">
    <property type="entry name" value="Cytochrome_P450_monoxygenase"/>
</dbReference>
<keyword evidence="2 4" id="KW-0479">Metal-binding</keyword>
<dbReference type="KEGG" id="fvr:FVEG_17538"/>
<dbReference type="STRING" id="334819.W7N627"/>
<organism evidence="5 6">
    <name type="scientific">Gibberella moniliformis (strain M3125 / FGSC 7600)</name>
    <name type="common">Maize ear and stalk rot fungus</name>
    <name type="synonym">Fusarium verticillioides</name>
    <dbReference type="NCBI Taxonomy" id="334819"/>
    <lineage>
        <taxon>Eukaryota</taxon>
        <taxon>Fungi</taxon>
        <taxon>Dikarya</taxon>
        <taxon>Ascomycota</taxon>
        <taxon>Pezizomycotina</taxon>
        <taxon>Sordariomycetes</taxon>
        <taxon>Hypocreomycetidae</taxon>
        <taxon>Hypocreales</taxon>
        <taxon>Nectriaceae</taxon>
        <taxon>Fusarium</taxon>
        <taxon>Fusarium fujikuroi species complex</taxon>
    </lineage>
</organism>
<dbReference type="Pfam" id="PF00067">
    <property type="entry name" value="p450"/>
    <property type="match status" value="1"/>
</dbReference>
<proteinExistence type="predicted"/>
<dbReference type="Gene3D" id="1.10.630.10">
    <property type="entry name" value="Cytochrome P450"/>
    <property type="match status" value="1"/>
</dbReference>
<dbReference type="GO" id="GO:0004497">
    <property type="term" value="F:monooxygenase activity"/>
    <property type="evidence" value="ECO:0007669"/>
    <property type="project" value="InterPro"/>
</dbReference>
<dbReference type="EMBL" id="CM000585">
    <property type="protein sequence ID" value="EWG55520.1"/>
    <property type="molecule type" value="Genomic_DNA"/>
</dbReference>
<dbReference type="GO" id="GO:0005506">
    <property type="term" value="F:iron ion binding"/>
    <property type="evidence" value="ECO:0007669"/>
    <property type="project" value="InterPro"/>
</dbReference>
<accession>W7N627</accession>
<dbReference type="GO" id="GO:0020037">
    <property type="term" value="F:heme binding"/>
    <property type="evidence" value="ECO:0007669"/>
    <property type="project" value="InterPro"/>
</dbReference>
<dbReference type="AlphaFoldDB" id="W7N627"/>
<name>W7N627_GIBM7</name>
<dbReference type="InterPro" id="IPR001128">
    <property type="entry name" value="Cyt_P450"/>
</dbReference>